<dbReference type="SUPFAM" id="SSF81799">
    <property type="entry name" value="Putative methyltransferase TM0872, insert domain"/>
    <property type="match status" value="1"/>
</dbReference>
<dbReference type="Proteomes" id="UP000001661">
    <property type="component" value="Chromosome"/>
</dbReference>
<name>D9QVL9_ACEAZ</name>
<accession>D9QVL9</accession>
<evidence type="ECO:0000256" key="2">
    <source>
        <dbReference type="ARBA" id="ARBA00022552"/>
    </source>
</evidence>
<comment type="catalytic activity">
    <reaction evidence="6">
        <text>cytidine(1402) in 16S rRNA + S-adenosyl-L-methionine = N(4)-methylcytidine(1402) in 16S rRNA + S-adenosyl-L-homocysteine + H(+)</text>
        <dbReference type="Rhea" id="RHEA:42928"/>
        <dbReference type="Rhea" id="RHEA-COMP:10286"/>
        <dbReference type="Rhea" id="RHEA-COMP:10287"/>
        <dbReference type="ChEBI" id="CHEBI:15378"/>
        <dbReference type="ChEBI" id="CHEBI:57856"/>
        <dbReference type="ChEBI" id="CHEBI:59789"/>
        <dbReference type="ChEBI" id="CHEBI:74506"/>
        <dbReference type="ChEBI" id="CHEBI:82748"/>
        <dbReference type="EC" id="2.1.1.199"/>
    </reaction>
</comment>
<dbReference type="InterPro" id="IPR029063">
    <property type="entry name" value="SAM-dependent_MTases_sf"/>
</dbReference>
<evidence type="ECO:0000313" key="9">
    <source>
        <dbReference type="EMBL" id="ADL12278.1"/>
    </source>
</evidence>
<evidence type="ECO:0000256" key="8">
    <source>
        <dbReference type="SAM" id="MobiDB-lite"/>
    </source>
</evidence>
<dbReference type="HOGENOM" id="CLU_038422_2_0_9"/>
<dbReference type="EMBL" id="CP002105">
    <property type="protein sequence ID" value="ADL12278.1"/>
    <property type="molecule type" value="Genomic_DNA"/>
</dbReference>
<dbReference type="InterPro" id="IPR002903">
    <property type="entry name" value="RsmH"/>
</dbReference>
<dbReference type="Pfam" id="PF01795">
    <property type="entry name" value="Methyltransf_5"/>
    <property type="match status" value="1"/>
</dbReference>
<comment type="subcellular location">
    <subcellularLocation>
        <location evidence="6">Cytoplasm</location>
    </subcellularLocation>
</comment>
<dbReference type="Gene3D" id="1.10.150.170">
    <property type="entry name" value="Putative methyltransferase TM0872, insert domain"/>
    <property type="match status" value="1"/>
</dbReference>
<dbReference type="OrthoDB" id="9806637at2"/>
<feature type="binding site" evidence="6">
    <location>
        <begin position="33"/>
        <end position="35"/>
    </location>
    <ligand>
        <name>S-adenosyl-L-methionine</name>
        <dbReference type="ChEBI" id="CHEBI:59789"/>
    </ligand>
</feature>
<dbReference type="eggNOG" id="COG0275">
    <property type="taxonomic scope" value="Bacteria"/>
</dbReference>
<dbReference type="Gene3D" id="3.40.50.150">
    <property type="entry name" value="Vaccinia Virus protein VP39"/>
    <property type="match status" value="1"/>
</dbReference>
<keyword evidence="10" id="KW-1185">Reference proteome</keyword>
<evidence type="ECO:0000256" key="3">
    <source>
        <dbReference type="ARBA" id="ARBA00022603"/>
    </source>
</evidence>
<dbReference type="RefSeq" id="WP_013277724.1">
    <property type="nucleotide sequence ID" value="NC_014378.1"/>
</dbReference>
<keyword evidence="2 6" id="KW-0698">rRNA processing</keyword>
<dbReference type="KEGG" id="aar:Acear_0738"/>
<dbReference type="GO" id="GO:0005737">
    <property type="term" value="C:cytoplasm"/>
    <property type="evidence" value="ECO:0007669"/>
    <property type="project" value="UniProtKB-SubCell"/>
</dbReference>
<dbReference type="PANTHER" id="PTHR11265">
    <property type="entry name" value="S-ADENOSYL-METHYLTRANSFERASE MRAW"/>
    <property type="match status" value="1"/>
</dbReference>
<keyword evidence="3 6" id="KW-0489">Methyltransferase</keyword>
<dbReference type="GO" id="GO:0071424">
    <property type="term" value="F:rRNA (cytosine-N4-)-methyltransferase activity"/>
    <property type="evidence" value="ECO:0007669"/>
    <property type="project" value="UniProtKB-UniRule"/>
</dbReference>
<comment type="similarity">
    <text evidence="1 6">Belongs to the methyltransferase superfamily. RsmH family.</text>
</comment>
<feature type="binding site" evidence="6">
    <location>
        <position position="108"/>
    </location>
    <ligand>
        <name>S-adenosyl-L-methionine</name>
        <dbReference type="ChEBI" id="CHEBI:59789"/>
    </ligand>
</feature>
<dbReference type="NCBIfam" id="TIGR00006">
    <property type="entry name" value="16S rRNA (cytosine(1402)-N(4))-methyltransferase RsmH"/>
    <property type="match status" value="1"/>
</dbReference>
<keyword evidence="4 6" id="KW-0808">Transferase</keyword>
<dbReference type="EC" id="2.1.1.199" evidence="6"/>
<evidence type="ECO:0000313" key="10">
    <source>
        <dbReference type="Proteomes" id="UP000001661"/>
    </source>
</evidence>
<keyword evidence="5 6" id="KW-0949">S-adenosyl-L-methionine</keyword>
<dbReference type="AlphaFoldDB" id="D9QVL9"/>
<dbReference type="PANTHER" id="PTHR11265:SF0">
    <property type="entry name" value="12S RRNA N4-METHYLCYTIDINE METHYLTRANSFERASE"/>
    <property type="match status" value="1"/>
</dbReference>
<comment type="function">
    <text evidence="6">Specifically methylates the N4 position of cytidine in position 1402 (C1402) of 16S rRNA.</text>
</comment>
<protein>
    <recommendedName>
        <fullName evidence="6">Ribosomal RNA small subunit methyltransferase H</fullName>
        <ecNumber evidence="6">2.1.1.199</ecNumber>
    </recommendedName>
    <alternativeName>
        <fullName evidence="6">16S rRNA m(4)C1402 methyltransferase</fullName>
    </alternativeName>
    <alternativeName>
        <fullName evidence="6">rRNA (cytosine-N(4)-)-methyltransferase RsmH</fullName>
    </alternativeName>
</protein>
<dbReference type="InterPro" id="IPR023397">
    <property type="entry name" value="SAM-dep_MeTrfase_MraW_recog"/>
</dbReference>
<feature type="binding site" evidence="6">
    <location>
        <position position="53"/>
    </location>
    <ligand>
        <name>S-adenosyl-L-methionine</name>
        <dbReference type="ChEBI" id="CHEBI:59789"/>
    </ligand>
</feature>
<evidence type="ECO:0000256" key="5">
    <source>
        <dbReference type="ARBA" id="ARBA00022691"/>
    </source>
</evidence>
<evidence type="ECO:0000256" key="1">
    <source>
        <dbReference type="ARBA" id="ARBA00010396"/>
    </source>
</evidence>
<proteinExistence type="inferred from homology"/>
<feature type="coiled-coil region" evidence="7">
    <location>
        <begin position="52"/>
        <end position="79"/>
    </location>
</feature>
<keyword evidence="7" id="KW-0175">Coiled coil</keyword>
<evidence type="ECO:0000256" key="6">
    <source>
        <dbReference type="HAMAP-Rule" id="MF_01007"/>
    </source>
</evidence>
<dbReference type="STRING" id="574087.Acear_0738"/>
<feature type="binding site" evidence="6">
    <location>
        <position position="80"/>
    </location>
    <ligand>
        <name>S-adenosyl-L-methionine</name>
        <dbReference type="ChEBI" id="CHEBI:59789"/>
    </ligand>
</feature>
<feature type="binding site" evidence="6">
    <location>
        <position position="101"/>
    </location>
    <ligand>
        <name>S-adenosyl-L-methionine</name>
        <dbReference type="ChEBI" id="CHEBI:59789"/>
    </ligand>
</feature>
<organism evidence="9 10">
    <name type="scientific">Acetohalobium arabaticum (strain ATCC 49924 / DSM 5501 / Z-7288)</name>
    <dbReference type="NCBI Taxonomy" id="574087"/>
    <lineage>
        <taxon>Bacteria</taxon>
        <taxon>Bacillati</taxon>
        <taxon>Bacillota</taxon>
        <taxon>Clostridia</taxon>
        <taxon>Halanaerobiales</taxon>
        <taxon>Halobacteroidaceae</taxon>
        <taxon>Acetohalobium</taxon>
    </lineage>
</organism>
<dbReference type="SUPFAM" id="SSF53335">
    <property type="entry name" value="S-adenosyl-L-methionine-dependent methyltransferases"/>
    <property type="match status" value="1"/>
</dbReference>
<feature type="region of interest" description="Disordered" evidence="8">
    <location>
        <begin position="290"/>
        <end position="311"/>
    </location>
</feature>
<keyword evidence="6" id="KW-0963">Cytoplasm</keyword>
<dbReference type="GO" id="GO:0070475">
    <property type="term" value="P:rRNA base methylation"/>
    <property type="evidence" value="ECO:0007669"/>
    <property type="project" value="UniProtKB-UniRule"/>
</dbReference>
<reference evidence="9 10" key="1">
    <citation type="journal article" date="2010" name="Stand. Genomic Sci.">
        <title>Complete genome sequence of Acetohalobium arabaticum type strain (Z-7288).</title>
        <authorList>
            <person name="Sikorski J."/>
            <person name="Lapidus A."/>
            <person name="Chertkov O."/>
            <person name="Lucas S."/>
            <person name="Copeland A."/>
            <person name="Glavina Del Rio T."/>
            <person name="Nolan M."/>
            <person name="Tice H."/>
            <person name="Cheng J.F."/>
            <person name="Han C."/>
            <person name="Brambilla E."/>
            <person name="Pitluck S."/>
            <person name="Liolios K."/>
            <person name="Ivanova N."/>
            <person name="Mavromatis K."/>
            <person name="Mikhailova N."/>
            <person name="Pati A."/>
            <person name="Bruce D."/>
            <person name="Detter C."/>
            <person name="Tapia R."/>
            <person name="Goodwin L."/>
            <person name="Chen A."/>
            <person name="Palaniappan K."/>
            <person name="Land M."/>
            <person name="Hauser L."/>
            <person name="Chang Y.J."/>
            <person name="Jeffries C.D."/>
            <person name="Rohde M."/>
            <person name="Goker M."/>
            <person name="Spring S."/>
            <person name="Woyke T."/>
            <person name="Bristow J."/>
            <person name="Eisen J.A."/>
            <person name="Markowitz V."/>
            <person name="Hugenholtz P."/>
            <person name="Kyrpides N.C."/>
            <person name="Klenk H.P."/>
        </authorList>
    </citation>
    <scope>NUCLEOTIDE SEQUENCE [LARGE SCALE GENOMIC DNA]</scope>
    <source>
        <strain evidence="10">ATCC 49924 / DSM 5501 / Z-7288</strain>
    </source>
</reference>
<dbReference type="HAMAP" id="MF_01007">
    <property type="entry name" value="16SrRNA_methyltr_H"/>
    <property type="match status" value="1"/>
</dbReference>
<sequence>MDFEHIPVLLTETIELLDCKEDGIYVDCTVGGGGHAVEIADKLTTDGTLIGIDQDLAAIEAAKESLSNAECKVELVRDNYKNIDRVLNRFGIDSVDGLLFDLGFSSHQIDTAQRGFSYQYEAPLDMRMDQRASRTAADLVNDLSQSELTDIIAEYGEEKWASRIAEFIVRYRQDKPFKLTTELVETIKAAIPAGARRSGPHPAKRTFQALRIAVNNELEVLTKTLDKIVPLLKSGGRMAFITFHSLEDRIVKHKFKELAQDCICPPDFPVCACDEEAEVEIITKKPITAQQKEIDDNPRARSAKLRAAEKL</sequence>
<gene>
    <name evidence="6" type="primary">rsmH</name>
    <name evidence="9" type="ordered locus">Acear_0738</name>
</gene>
<dbReference type="PIRSF" id="PIRSF004486">
    <property type="entry name" value="MraW"/>
    <property type="match status" value="1"/>
</dbReference>
<evidence type="ECO:0000256" key="7">
    <source>
        <dbReference type="SAM" id="Coils"/>
    </source>
</evidence>
<evidence type="ECO:0000256" key="4">
    <source>
        <dbReference type="ARBA" id="ARBA00022679"/>
    </source>
</evidence>